<dbReference type="InterPro" id="IPR011049">
    <property type="entry name" value="Serralysin-like_metalloprot_C"/>
</dbReference>
<evidence type="ECO:0000256" key="6">
    <source>
        <dbReference type="ARBA" id="ARBA00023026"/>
    </source>
</evidence>
<name>A0A562PIN4_9BURK</name>
<dbReference type="Proteomes" id="UP000315112">
    <property type="component" value="Unassembled WGS sequence"/>
</dbReference>
<reference evidence="10 11" key="1">
    <citation type="journal article" date="2015" name="Stand. Genomic Sci.">
        <title>Genomic Encyclopedia of Bacterial and Archaeal Type Strains, Phase III: the genomes of soil and plant-associated and newly described type strains.</title>
        <authorList>
            <person name="Whitman W.B."/>
            <person name="Woyke T."/>
            <person name="Klenk H.P."/>
            <person name="Zhou Y."/>
            <person name="Lilburn T.G."/>
            <person name="Beck B.J."/>
            <person name="De Vos P."/>
            <person name="Vandamme P."/>
            <person name="Eisen J.A."/>
            <person name="Garrity G."/>
            <person name="Hugenholtz P."/>
            <person name="Kyrpides N.C."/>
        </authorList>
    </citation>
    <scope>NUCLEOTIDE SEQUENCE [LARGE SCALE GENOMIC DNA]</scope>
    <source>
        <strain evidence="10 11">CGMCC 1.10685</strain>
    </source>
</reference>
<dbReference type="InterPro" id="IPR050557">
    <property type="entry name" value="RTX_toxin/Mannuronan_C5-epim"/>
</dbReference>
<dbReference type="GO" id="GO:0090729">
    <property type="term" value="F:toxin activity"/>
    <property type="evidence" value="ECO:0007669"/>
    <property type="project" value="UniProtKB-KW"/>
</dbReference>
<dbReference type="Proteomes" id="UP000437862">
    <property type="component" value="Chromosome"/>
</dbReference>
<comment type="subcellular location">
    <subcellularLocation>
        <location evidence="1">Membrane</location>
    </subcellularLocation>
    <subcellularLocation>
        <location evidence="2">Secreted</location>
    </subcellularLocation>
</comment>
<evidence type="ECO:0000313" key="11">
    <source>
        <dbReference type="Proteomes" id="UP000315112"/>
    </source>
</evidence>
<keyword evidence="5" id="KW-0677">Repeat</keyword>
<keyword evidence="3" id="KW-0964">Secreted</keyword>
<proteinExistence type="predicted"/>
<evidence type="ECO:0000256" key="2">
    <source>
        <dbReference type="ARBA" id="ARBA00004613"/>
    </source>
</evidence>
<dbReference type="SUPFAM" id="SSF51120">
    <property type="entry name" value="beta-Roll"/>
    <property type="match status" value="12"/>
</dbReference>
<evidence type="ECO:0000256" key="7">
    <source>
        <dbReference type="ARBA" id="ARBA00023136"/>
    </source>
</evidence>
<evidence type="ECO:0000313" key="9">
    <source>
        <dbReference type="EMBL" id="QGZ41905.1"/>
    </source>
</evidence>
<feature type="region of interest" description="Disordered" evidence="8">
    <location>
        <begin position="1607"/>
        <end position="1627"/>
    </location>
</feature>
<dbReference type="PRINTS" id="PR00313">
    <property type="entry name" value="CABNDNGRPT"/>
</dbReference>
<dbReference type="Gene3D" id="2.150.10.10">
    <property type="entry name" value="Serralysin-like metalloprotease, C-terminal"/>
    <property type="match status" value="13"/>
</dbReference>
<feature type="region of interest" description="Disordered" evidence="8">
    <location>
        <begin position="1892"/>
        <end position="1913"/>
    </location>
</feature>
<dbReference type="Pfam" id="PF00353">
    <property type="entry name" value="HemolysinCabind"/>
    <property type="match status" value="16"/>
</dbReference>
<dbReference type="PROSITE" id="PS00330">
    <property type="entry name" value="HEMOLYSIN_CALCIUM"/>
    <property type="match status" value="17"/>
</dbReference>
<evidence type="ECO:0000256" key="3">
    <source>
        <dbReference type="ARBA" id="ARBA00022525"/>
    </source>
</evidence>
<dbReference type="InterPro" id="IPR001343">
    <property type="entry name" value="Hemolysn_Ca-bd"/>
</dbReference>
<accession>A0A562PIN4</accession>
<evidence type="ECO:0000256" key="5">
    <source>
        <dbReference type="ARBA" id="ARBA00022737"/>
    </source>
</evidence>
<keyword evidence="12" id="KW-1185">Reference proteome</keyword>
<evidence type="ECO:0000313" key="12">
    <source>
        <dbReference type="Proteomes" id="UP000437862"/>
    </source>
</evidence>
<sequence>MTVKLTGPLGFGSFDDDVEVGGDAGDVFVGGFGLYGDAGNDIVQAGGGDDTIYGSDGADTLDGGAGSDLVDYSLAGAGIVVDLASATAVADDKGTDTLVSIERVRGSAFDDTITGGAGDDWIAGGAGADRLDGGAGIDTASYADEAAGVIANLATNNATTTTGTDTLRNVENLSGSSYADYLTGDTAANLLDGGAGNDVLRGGAGNDTLVGNIGDDTAAFSGNLADYTLTTLADGRVLVTDLRAGQDGTDTLVGIRHLQFADQKLDLTGVDRLVAADGQAQSVTGLADGSYVIAWQGSDASGSGVFFRQFDADGTPLGAATQINTATAGQQQAPAITALYGGGWVAVYQSQGTNGWDIAVQRFNADGSRAGTEMVLGQAGDQLAPSVSATVDGGFVIVWQGAGSDGTADVRATRVSWDGQAQTAALVNTTTTGQQQGAAVAEQDNGYMVAWQSDNGSSHKVQVQQYSWDGTAVGSEVTLATSGVVGSVGIATLYGSAGYSVAGTVVTWVQDDGNATTADDAVMVQRFSAAGTPVGGPITVVSAGFQHEAAVTGLRDGGFIVVWDNVAVDGTVSVMGRHYNADGSAAGTAWQVNQVAATGAIGAPTVAEAADGRVIVSWTAMGADGVARVWQQEVGYDGAAEFAVAGSTGEPPAAPQFSVQAVQEQMAARAGAAPATDSALIQAPGPVVDEGTFSKGHLLIKGTADAGATVTLYDAGVKVGRVTAGGDGAWIIEFKDLEAGAHRFTATATDMLGQTSAASHTVALVVLGTIAGTTGSDNAAYFTTRGADVNAQTIDAGAGNDTIDGGGGADTLQGGAGNDTYVIGNDGVTVVENLNGGTDTVRATVDITLADNVEHLVFEGSAGHTGYGNALNNSLTGSSGDDALYGGDGKDTLAGGAGNDTLDGGAGADAMTGGAGDDTYIVDAGDTVTEVATASGGIDTVNTALASYTLGAGVENLVRIGDTAFTATGNALDNLIVGAAGNDKLDGGAGNDTLRGNGGQDTLTGGTGADALYVGAGAATVDGGSDTDTVYLNYAFDAYTRVRNGQSELQLTGPDGQTVIVRNVERFVFAGGEPMDWAVVTGDIAGPGNQKLTGSAQADTMDGSAGDDTLAGGAGDDTYVADSANDVIVEAGDQGIDTVQVAFASRPTYVLAANVENAVITTTGAASVTGNELDNKLVGNNAANTLAGAAGNDTLDGGAGVDRLEGGAGDDLYYVDSAGDQVIEAALGGKDTVVTTAATFTLAANVENLRYDGTARTTLTGNTDANEITNGNGGGKLSGLAGDDTLVGGTGADSLVGDAGDDVLRAGGGADTLDGGAGNDTAVLGGNRADWTITRTGDRALSLQAGGTTVVVRDVESLAFADGTVTFAELAMTTKATAWGDGMTGTSGNDALDGLGGADTMAGLAGDDTYTVDNKDDVVIEEAGGGVDTVRIALTTANATYVLGENLEHAQVTSTAAVSITGNAAANALTGNAAANTLSGLDGNDTLDGGAGNDTLVGGDGIDSLLGGAGNDKLDGGAGNDTLDGGAGSDAMTGGAGDDVYFVDGTGDTVVEAAQGGTDTVRTTLASYTLANNVENLVYTGSAAFTGTGNALANVIDGGSGNDKLTGGADNDTLRGHAGSDTLDGGAGDDTAVLDGQRADYTVSALVANETLLTAKDGAKIVLKGIETVTFADQGFALTDLLKDAITLGADTLQGSAGDDTLDGKAGADTMSGLAGDDIYIVDDVGDRIVEAQNEGTDTARIALATAGKTYVLDGHVENAVVTNAVATNVTGNDADNVLTGNAAANALVGDAGNDSLAGLAGNDNLQGGAGNDTLDGGTGNDVLAGGAGDDLYIVDGSGDTVTEVAGQGIDTVQTTSSSLVLAAAVENLVYTGTGSFSGTGNAEANTITGGRGADRLGGADGNDTLSGGAGNDTLTGGTGNDVFHLDLGSNDTITDYAAGDTIALDVAGLKLGGGGTVVRDAVGGFAADVDLVVFTANMTAVNTTAAARVIGSATASYHVGDVALFAIDNGASTALFRFTSNGNDAVVSAAELTQVATLTGVKDVSAVTFELFNTVA</sequence>
<protein>
    <submittedName>
        <fullName evidence="10">Hemolysin type calcium-binding protein</fullName>
    </submittedName>
</protein>
<dbReference type="EMBL" id="VLKW01000009">
    <property type="protein sequence ID" value="TWI44311.1"/>
    <property type="molecule type" value="Genomic_DNA"/>
</dbReference>
<dbReference type="InterPro" id="IPR003995">
    <property type="entry name" value="RTX_toxin_determinant-A"/>
</dbReference>
<gene>
    <name evidence="9" type="ORF">GO485_24505</name>
    <name evidence="10" type="ORF">IP92_04256</name>
</gene>
<evidence type="ECO:0000313" key="10">
    <source>
        <dbReference type="EMBL" id="TWI44311.1"/>
    </source>
</evidence>
<organism evidence="10 11">
    <name type="scientific">Pseudoduganella flava</name>
    <dbReference type="NCBI Taxonomy" id="871742"/>
    <lineage>
        <taxon>Bacteria</taxon>
        <taxon>Pseudomonadati</taxon>
        <taxon>Pseudomonadota</taxon>
        <taxon>Betaproteobacteria</taxon>
        <taxon>Burkholderiales</taxon>
        <taxon>Oxalobacteraceae</taxon>
        <taxon>Telluria group</taxon>
        <taxon>Pseudoduganella</taxon>
    </lineage>
</organism>
<dbReference type="RefSeq" id="WP_145878874.1">
    <property type="nucleotide sequence ID" value="NZ_CP046904.1"/>
</dbReference>
<dbReference type="InterPro" id="IPR018511">
    <property type="entry name" value="Hemolysin-typ_Ca-bd_CS"/>
</dbReference>
<dbReference type="OrthoDB" id="6091599at2"/>
<evidence type="ECO:0000256" key="4">
    <source>
        <dbReference type="ARBA" id="ARBA00022656"/>
    </source>
</evidence>
<dbReference type="EMBL" id="CP046904">
    <property type="protein sequence ID" value="QGZ41905.1"/>
    <property type="molecule type" value="Genomic_DNA"/>
</dbReference>
<dbReference type="PANTHER" id="PTHR38340">
    <property type="entry name" value="S-LAYER PROTEIN"/>
    <property type="match status" value="1"/>
</dbReference>
<dbReference type="GO" id="GO:0005509">
    <property type="term" value="F:calcium ion binding"/>
    <property type="evidence" value="ECO:0007669"/>
    <property type="project" value="InterPro"/>
</dbReference>
<keyword evidence="4" id="KW-0800">Toxin</keyword>
<reference evidence="10" key="2">
    <citation type="submission" date="2019-07" db="EMBL/GenBank/DDBJ databases">
        <authorList>
            <person name="Whitman W."/>
            <person name="Huntemann M."/>
            <person name="Clum A."/>
            <person name="Pillay M."/>
            <person name="Palaniappan K."/>
            <person name="Varghese N."/>
            <person name="Mikhailova N."/>
            <person name="Stamatis D."/>
            <person name="Reddy T."/>
            <person name="Daum C."/>
            <person name="Shapiro N."/>
            <person name="Ivanova N."/>
            <person name="Kyrpides N."/>
            <person name="Woyke T."/>
        </authorList>
    </citation>
    <scope>NUCLEOTIDE SEQUENCE</scope>
    <source>
        <strain evidence="10">CGMCC 1.10685</strain>
    </source>
</reference>
<dbReference type="GO" id="GO:0005576">
    <property type="term" value="C:extracellular region"/>
    <property type="evidence" value="ECO:0007669"/>
    <property type="project" value="UniProtKB-SubCell"/>
</dbReference>
<reference evidence="9 12" key="3">
    <citation type="submission" date="2019-12" db="EMBL/GenBank/DDBJ databases">
        <title>Draft Genome Sequences of Six Type Strains of the Genus Massilia.</title>
        <authorList>
            <person name="Miess H."/>
            <person name="Frediansyah A."/>
            <person name="Goeker M."/>
            <person name="Gross H."/>
        </authorList>
    </citation>
    <scope>NUCLEOTIDE SEQUENCE [LARGE SCALE GENOMIC DNA]</scope>
    <source>
        <strain evidence="9 12">DSM 26639</strain>
    </source>
</reference>
<evidence type="ECO:0000256" key="8">
    <source>
        <dbReference type="SAM" id="MobiDB-lite"/>
    </source>
</evidence>
<keyword evidence="7" id="KW-0472">Membrane</keyword>
<dbReference type="PANTHER" id="PTHR38340:SF1">
    <property type="entry name" value="S-LAYER PROTEIN"/>
    <property type="match status" value="1"/>
</dbReference>
<keyword evidence="6" id="KW-0843">Virulence</keyword>
<dbReference type="GO" id="GO:0016020">
    <property type="term" value="C:membrane"/>
    <property type="evidence" value="ECO:0007669"/>
    <property type="project" value="UniProtKB-SubCell"/>
</dbReference>
<dbReference type="PRINTS" id="PR01488">
    <property type="entry name" value="RTXTOXINA"/>
</dbReference>
<evidence type="ECO:0000256" key="1">
    <source>
        <dbReference type="ARBA" id="ARBA00004370"/>
    </source>
</evidence>